<dbReference type="EMBL" id="LN907828">
    <property type="protein sequence ID" value="CUU25870.1"/>
    <property type="molecule type" value="Genomic_DNA"/>
</dbReference>
<gene>
    <name evidence="2" type="ORF">EM595_p0170</name>
</gene>
<dbReference type="InterPro" id="IPR029045">
    <property type="entry name" value="ClpP/crotonase-like_dom_sf"/>
</dbReference>
<dbReference type="InterPro" id="IPR023562">
    <property type="entry name" value="ClpP/TepA"/>
</dbReference>
<dbReference type="Proteomes" id="UP000059419">
    <property type="component" value="Plasmid pEM01"/>
</dbReference>
<dbReference type="Pfam" id="PF00574">
    <property type="entry name" value="CLP_protease"/>
    <property type="match status" value="1"/>
</dbReference>
<feature type="signal peptide" evidence="1">
    <location>
        <begin position="1"/>
        <end position="18"/>
    </location>
</feature>
<dbReference type="AlphaFoldDB" id="A0A0U5L616"/>
<dbReference type="RefSeq" id="WP_067436025.1">
    <property type="nucleotide sequence ID" value="NZ_CP073263.1"/>
</dbReference>
<evidence type="ECO:0008006" key="4">
    <source>
        <dbReference type="Google" id="ProtNLM"/>
    </source>
</evidence>
<protein>
    <recommendedName>
        <fullName evidence="4">ATP-dependent Clp protease proteolytic subunit</fullName>
    </recommendedName>
</protein>
<dbReference type="PATRIC" id="fig|1619313.3.peg.3774"/>
<feature type="chain" id="PRO_5006861097" description="ATP-dependent Clp protease proteolytic subunit" evidence="1">
    <location>
        <begin position="19"/>
        <end position="217"/>
    </location>
</feature>
<sequence>MKKLAMAALLLMPTWAMANTFSITNNGKAEDVATIKISFSGLISGNKSAALQSVLDEINQRYVNSKKIYLYLNSDGGNLDSALAMYYALRSTNKQVVTVNQSMVASAATLPYCAGQERIVLKEANFIIHPAQMDSIADKNITPAKLATAQNYIGMYNRMFRNIYQHCTDFSAGEMDKALGSDDNRLYLTSEAALQHKLATGIDDKMVAAPVSYFITD</sequence>
<dbReference type="KEGG" id="ege:EM595_p0170"/>
<reference evidence="3" key="1">
    <citation type="submission" date="2015-11" db="EMBL/GenBank/DDBJ databases">
        <authorList>
            <person name="Blom J."/>
        </authorList>
    </citation>
    <scope>NUCLEOTIDE SEQUENCE [LARGE SCALE GENOMIC DNA]</scope>
    <source>
        <plasmid evidence="3">pEM01</plasmid>
    </source>
</reference>
<dbReference type="SUPFAM" id="SSF52096">
    <property type="entry name" value="ClpP/crotonase"/>
    <property type="match status" value="1"/>
</dbReference>
<dbReference type="GeneID" id="84615531"/>
<dbReference type="Gene3D" id="3.90.226.10">
    <property type="entry name" value="2-enoyl-CoA Hydratase, Chain A, domain 1"/>
    <property type="match status" value="1"/>
</dbReference>
<evidence type="ECO:0000256" key="1">
    <source>
        <dbReference type="SAM" id="SignalP"/>
    </source>
</evidence>
<accession>A0A0U5L616</accession>
<geneLocation type="plasmid" evidence="3">
    <name>pEM01</name>
</geneLocation>
<proteinExistence type="predicted"/>
<organism evidence="2 3">
    <name type="scientific">Duffyella gerundensis</name>
    <dbReference type="NCBI Taxonomy" id="1619313"/>
    <lineage>
        <taxon>Bacteria</taxon>
        <taxon>Pseudomonadati</taxon>
        <taxon>Pseudomonadota</taxon>
        <taxon>Gammaproteobacteria</taxon>
        <taxon>Enterobacterales</taxon>
        <taxon>Erwiniaceae</taxon>
        <taxon>Duffyella</taxon>
    </lineage>
</organism>
<evidence type="ECO:0000313" key="2">
    <source>
        <dbReference type="EMBL" id="CUU25870.1"/>
    </source>
</evidence>
<keyword evidence="3" id="KW-1185">Reference proteome</keyword>
<name>A0A0U5L616_9GAMM</name>
<keyword evidence="1" id="KW-0732">Signal</keyword>
<evidence type="ECO:0000313" key="3">
    <source>
        <dbReference type="Proteomes" id="UP000059419"/>
    </source>
</evidence>